<organism evidence="1 2">
    <name type="scientific">Desulfosporosinus acidiphilus (strain DSM 22704 / JCM 16185 / SJ4)</name>
    <dbReference type="NCBI Taxonomy" id="646529"/>
    <lineage>
        <taxon>Bacteria</taxon>
        <taxon>Bacillati</taxon>
        <taxon>Bacillota</taxon>
        <taxon>Clostridia</taxon>
        <taxon>Eubacteriales</taxon>
        <taxon>Desulfitobacteriaceae</taxon>
        <taxon>Desulfosporosinus</taxon>
    </lineage>
</organism>
<accession>I4D2W5</accession>
<name>I4D2W5_DESAJ</name>
<dbReference type="Proteomes" id="UP000002892">
    <property type="component" value="Chromosome"/>
</dbReference>
<protein>
    <submittedName>
        <fullName evidence="1">Uncharacterized protein</fullName>
    </submittedName>
</protein>
<dbReference type="EMBL" id="CP003639">
    <property type="protein sequence ID" value="AFM40139.1"/>
    <property type="molecule type" value="Genomic_DNA"/>
</dbReference>
<dbReference type="AlphaFoldDB" id="I4D2W5"/>
<reference evidence="1 2" key="1">
    <citation type="journal article" date="2012" name="J. Bacteriol.">
        <title>Complete genome sequences of Desulfosporosinus orientis DSM765T, Desulfosporosinus youngiae DSM17734T, Desulfosporosinus meridiei DSM13257T, and Desulfosporosinus acidiphilus DSM22704T.</title>
        <authorList>
            <person name="Pester M."/>
            <person name="Brambilla E."/>
            <person name="Alazard D."/>
            <person name="Rattei T."/>
            <person name="Weinmaier T."/>
            <person name="Han J."/>
            <person name="Lucas S."/>
            <person name="Lapidus A."/>
            <person name="Cheng J.F."/>
            <person name="Goodwin L."/>
            <person name="Pitluck S."/>
            <person name="Peters L."/>
            <person name="Ovchinnikova G."/>
            <person name="Teshima H."/>
            <person name="Detter J.C."/>
            <person name="Han C.S."/>
            <person name="Tapia R."/>
            <person name="Land M.L."/>
            <person name="Hauser L."/>
            <person name="Kyrpides N.C."/>
            <person name="Ivanova N.N."/>
            <person name="Pagani I."/>
            <person name="Huntmann M."/>
            <person name="Wei C.L."/>
            <person name="Davenport K.W."/>
            <person name="Daligault H."/>
            <person name="Chain P.S."/>
            <person name="Chen A."/>
            <person name="Mavromatis K."/>
            <person name="Markowitz V."/>
            <person name="Szeto E."/>
            <person name="Mikhailova N."/>
            <person name="Pati A."/>
            <person name="Wagner M."/>
            <person name="Woyke T."/>
            <person name="Ollivier B."/>
            <person name="Klenk H.P."/>
            <person name="Spring S."/>
            <person name="Loy A."/>
        </authorList>
    </citation>
    <scope>NUCLEOTIDE SEQUENCE [LARGE SCALE GENOMIC DNA]</scope>
    <source>
        <strain evidence="2">DSM 22704 / JCM 16185 / SJ4</strain>
    </source>
</reference>
<gene>
    <name evidence="1" type="ordered locus">Desaci_1100</name>
</gene>
<proteinExistence type="predicted"/>
<sequence>MGIAPAWSRSHTDNLLQRVSTSKEPSTYIIMWKAWKFYGLGKRFVVNE</sequence>
<evidence type="ECO:0000313" key="1">
    <source>
        <dbReference type="EMBL" id="AFM40139.1"/>
    </source>
</evidence>
<keyword evidence="2" id="KW-1185">Reference proteome</keyword>
<dbReference type="KEGG" id="dai:Desaci_1100"/>
<evidence type="ECO:0000313" key="2">
    <source>
        <dbReference type="Proteomes" id="UP000002892"/>
    </source>
</evidence>
<dbReference type="HOGENOM" id="CLU_3151992_0_0_9"/>